<keyword evidence="2 4" id="KW-0808">Transferase</keyword>
<dbReference type="PANTHER" id="PTHR43369:SF2">
    <property type="entry name" value="PHOSPHORIBOSYLGLYCINAMIDE FORMYLTRANSFERASE"/>
    <property type="match status" value="1"/>
</dbReference>
<accession>A0A517VRS2</accession>
<feature type="active site" description="Proton donor" evidence="4">
    <location>
        <position position="120"/>
    </location>
</feature>
<evidence type="ECO:0000256" key="3">
    <source>
        <dbReference type="ARBA" id="ARBA00022755"/>
    </source>
</evidence>
<dbReference type="Gene3D" id="3.40.50.170">
    <property type="entry name" value="Formyl transferase, N-terminal domain"/>
    <property type="match status" value="1"/>
</dbReference>
<dbReference type="InterPro" id="IPR002376">
    <property type="entry name" value="Formyl_transf_N"/>
</dbReference>
<dbReference type="SUPFAM" id="SSF53328">
    <property type="entry name" value="Formyltransferase"/>
    <property type="match status" value="1"/>
</dbReference>
<dbReference type="EC" id="2.1.2.2" evidence="4"/>
<feature type="site" description="Raises pKa of active site His" evidence="4">
    <location>
        <position position="161"/>
    </location>
</feature>
<dbReference type="NCBIfam" id="TIGR00639">
    <property type="entry name" value="PurN"/>
    <property type="match status" value="1"/>
</dbReference>
<protein>
    <recommendedName>
        <fullName evidence="4">Phosphoribosylglycinamide formyltransferase</fullName>
        <ecNumber evidence="4">2.1.2.2</ecNumber>
    </recommendedName>
    <alternativeName>
        <fullName evidence="4">5'-phosphoribosylglycinamide transformylase</fullName>
    </alternativeName>
    <alternativeName>
        <fullName evidence="4">GAR transformylase</fullName>
        <shortName evidence="4">GART</shortName>
    </alternativeName>
</protein>
<dbReference type="HAMAP" id="MF_01930">
    <property type="entry name" value="PurN"/>
    <property type="match status" value="1"/>
</dbReference>
<gene>
    <name evidence="4 6" type="primary">purN</name>
    <name evidence="6" type="ORF">V144x_11600</name>
</gene>
<keyword evidence="3 4" id="KW-0658">Purine biosynthesis</keyword>
<evidence type="ECO:0000313" key="7">
    <source>
        <dbReference type="Proteomes" id="UP000318704"/>
    </source>
</evidence>
<evidence type="ECO:0000256" key="4">
    <source>
        <dbReference type="HAMAP-Rule" id="MF_01930"/>
    </source>
</evidence>
<dbReference type="GO" id="GO:0005829">
    <property type="term" value="C:cytosol"/>
    <property type="evidence" value="ECO:0007669"/>
    <property type="project" value="TreeGrafter"/>
</dbReference>
<sequence>MNADRTLSPILNRPLKLAVLISGGGTTLTNFLEKEAAGELKIEIPLVIASRPDCGGVDKAKAAGLRCEVICRRDYKNMNDFSEAIFHLCRSAEVDLVALAGWLSLIHIPDDFQYKVMNIHPALIPAFCGKGYYGHKVHEAVVERGVKVSGCTVHFADNEYDHGPIIGQSAVPVKGTDTPDQVAANVFQSECELYPRMIRLFAAGKIKIIDRRVVIEEQVNHL</sequence>
<dbReference type="GO" id="GO:0004644">
    <property type="term" value="F:phosphoribosylglycinamide formyltransferase activity"/>
    <property type="evidence" value="ECO:0007669"/>
    <property type="project" value="UniProtKB-UniRule"/>
</dbReference>
<dbReference type="EMBL" id="CP037920">
    <property type="protein sequence ID" value="QDT95713.1"/>
    <property type="molecule type" value="Genomic_DNA"/>
</dbReference>
<dbReference type="CDD" id="cd08645">
    <property type="entry name" value="FMT_core_GART"/>
    <property type="match status" value="1"/>
</dbReference>
<evidence type="ECO:0000256" key="1">
    <source>
        <dbReference type="ARBA" id="ARBA00005054"/>
    </source>
</evidence>
<dbReference type="UniPathway" id="UPA00074">
    <property type="reaction ID" value="UER00126"/>
</dbReference>
<organism evidence="6 7">
    <name type="scientific">Gimesia aquarii</name>
    <dbReference type="NCBI Taxonomy" id="2527964"/>
    <lineage>
        <taxon>Bacteria</taxon>
        <taxon>Pseudomonadati</taxon>
        <taxon>Planctomycetota</taxon>
        <taxon>Planctomycetia</taxon>
        <taxon>Planctomycetales</taxon>
        <taxon>Planctomycetaceae</taxon>
        <taxon>Gimesia</taxon>
    </lineage>
</organism>
<dbReference type="Pfam" id="PF00551">
    <property type="entry name" value="Formyl_trans_N"/>
    <property type="match status" value="1"/>
</dbReference>
<dbReference type="PANTHER" id="PTHR43369">
    <property type="entry name" value="PHOSPHORIBOSYLGLYCINAMIDE FORMYLTRANSFERASE"/>
    <property type="match status" value="1"/>
</dbReference>
<comment type="pathway">
    <text evidence="1 4">Purine metabolism; IMP biosynthesis via de novo pathway; N(2)-formyl-N(1)-(5-phospho-D-ribosyl)glycinamide from N(1)-(5-phospho-D-ribosyl)glycinamide (10-formyl THF route): step 1/1.</text>
</comment>
<reference evidence="6 7" key="1">
    <citation type="submission" date="2019-03" db="EMBL/GenBank/DDBJ databases">
        <title>Deep-cultivation of Planctomycetes and their phenomic and genomic characterization uncovers novel biology.</title>
        <authorList>
            <person name="Wiegand S."/>
            <person name="Jogler M."/>
            <person name="Boedeker C."/>
            <person name="Pinto D."/>
            <person name="Vollmers J."/>
            <person name="Rivas-Marin E."/>
            <person name="Kohn T."/>
            <person name="Peeters S.H."/>
            <person name="Heuer A."/>
            <person name="Rast P."/>
            <person name="Oberbeckmann S."/>
            <person name="Bunk B."/>
            <person name="Jeske O."/>
            <person name="Meyerdierks A."/>
            <person name="Storesund J.E."/>
            <person name="Kallscheuer N."/>
            <person name="Luecker S."/>
            <person name="Lage O.M."/>
            <person name="Pohl T."/>
            <person name="Merkel B.J."/>
            <person name="Hornburger P."/>
            <person name="Mueller R.-W."/>
            <person name="Bruemmer F."/>
            <person name="Labrenz M."/>
            <person name="Spormann A.M."/>
            <person name="Op den Camp H."/>
            <person name="Overmann J."/>
            <person name="Amann R."/>
            <person name="Jetten M.S.M."/>
            <person name="Mascher T."/>
            <person name="Medema M.H."/>
            <person name="Devos D.P."/>
            <person name="Kaster A.-K."/>
            <person name="Ovreas L."/>
            <person name="Rohde M."/>
            <person name="Galperin M.Y."/>
            <person name="Jogler C."/>
        </authorList>
    </citation>
    <scope>NUCLEOTIDE SEQUENCE [LARGE SCALE GENOMIC DNA]</scope>
    <source>
        <strain evidence="6 7">V144</strain>
    </source>
</reference>
<evidence type="ECO:0000256" key="2">
    <source>
        <dbReference type="ARBA" id="ARBA00022679"/>
    </source>
</evidence>
<dbReference type="InterPro" id="IPR036477">
    <property type="entry name" value="Formyl_transf_N_sf"/>
</dbReference>
<dbReference type="AlphaFoldDB" id="A0A517VRS2"/>
<comment type="catalytic activity">
    <reaction evidence="4">
        <text>N(1)-(5-phospho-beta-D-ribosyl)glycinamide + (6R)-10-formyltetrahydrofolate = N(2)-formyl-N(1)-(5-phospho-beta-D-ribosyl)glycinamide + (6S)-5,6,7,8-tetrahydrofolate + H(+)</text>
        <dbReference type="Rhea" id="RHEA:15053"/>
        <dbReference type="ChEBI" id="CHEBI:15378"/>
        <dbReference type="ChEBI" id="CHEBI:57453"/>
        <dbReference type="ChEBI" id="CHEBI:143788"/>
        <dbReference type="ChEBI" id="CHEBI:147286"/>
        <dbReference type="ChEBI" id="CHEBI:195366"/>
        <dbReference type="EC" id="2.1.2.2"/>
    </reaction>
</comment>
<comment type="function">
    <text evidence="4">Catalyzes the transfer of a formyl group from 10-formyltetrahydrofolate to 5-phospho-ribosyl-glycinamide (GAR), producing 5-phospho-ribosyl-N-formylglycinamide (FGAR) and tetrahydrofolate.</text>
</comment>
<comment type="similarity">
    <text evidence="4">Belongs to the GART family.</text>
</comment>
<dbReference type="KEGG" id="gaw:V144x_11600"/>
<name>A0A517VRS2_9PLAN</name>
<dbReference type="InterPro" id="IPR004607">
    <property type="entry name" value="GART"/>
</dbReference>
<dbReference type="Proteomes" id="UP000318704">
    <property type="component" value="Chromosome"/>
</dbReference>
<evidence type="ECO:0000313" key="6">
    <source>
        <dbReference type="EMBL" id="QDT95713.1"/>
    </source>
</evidence>
<comment type="caution">
    <text evidence="4">Lacks conserved residue(s) required for the propagation of feature annotation.</text>
</comment>
<proteinExistence type="inferred from homology"/>
<dbReference type="RefSeq" id="WP_144982601.1">
    <property type="nucleotide sequence ID" value="NZ_CP037920.1"/>
</dbReference>
<evidence type="ECO:0000259" key="5">
    <source>
        <dbReference type="Pfam" id="PF00551"/>
    </source>
</evidence>
<feature type="domain" description="Formyl transferase N-terminal" evidence="5">
    <location>
        <begin position="16"/>
        <end position="198"/>
    </location>
</feature>
<dbReference type="GO" id="GO:0006189">
    <property type="term" value="P:'de novo' IMP biosynthetic process"/>
    <property type="evidence" value="ECO:0007669"/>
    <property type="project" value="UniProtKB-UniRule"/>
</dbReference>
<feature type="binding site" evidence="4">
    <location>
        <position position="118"/>
    </location>
    <ligand>
        <name>(6R)-10-formyltetrahydrofolate</name>
        <dbReference type="ChEBI" id="CHEBI:195366"/>
    </ligand>
</feature>